<comment type="caution">
    <text evidence="6">The sequence shown here is derived from an EMBL/GenBank/DDBJ whole genome shotgun (WGS) entry which is preliminary data.</text>
</comment>
<dbReference type="InterPro" id="IPR001130">
    <property type="entry name" value="TatD-like"/>
</dbReference>
<comment type="similarity">
    <text evidence="1">Belongs to the metallo-dependent hydrolases superfamily. TatD-type hydrolase family.</text>
</comment>
<accession>A0A1E3HPY4</accession>
<feature type="binding site" evidence="5">
    <location>
        <position position="167"/>
    </location>
    <ligand>
        <name>a divalent metal cation</name>
        <dbReference type="ChEBI" id="CHEBI:60240"/>
        <label>2</label>
    </ligand>
</feature>
<dbReference type="Pfam" id="PF01026">
    <property type="entry name" value="TatD_DNase"/>
    <property type="match status" value="1"/>
</dbReference>
<feature type="binding site" evidence="5">
    <location>
        <position position="196"/>
    </location>
    <ligand>
        <name>a divalent metal cation</name>
        <dbReference type="ChEBI" id="CHEBI:60240"/>
        <label>2</label>
    </ligand>
</feature>
<feature type="binding site" evidence="5">
    <location>
        <position position="244"/>
    </location>
    <ligand>
        <name>a divalent metal cation</name>
        <dbReference type="ChEBI" id="CHEBI:60240"/>
        <label>1</label>
    </ligand>
</feature>
<dbReference type="PIRSF" id="PIRSF005902">
    <property type="entry name" value="DNase_TatD"/>
    <property type="match status" value="1"/>
</dbReference>
<reference evidence="6 7" key="1">
    <citation type="submission" date="2016-06" db="EMBL/GenBank/DDBJ databases">
        <title>Evolution of pathogenesis and genome organization in the Tremellales.</title>
        <authorList>
            <person name="Cuomo C."/>
            <person name="Litvintseva A."/>
            <person name="Heitman J."/>
            <person name="Chen Y."/>
            <person name="Sun S."/>
            <person name="Springer D."/>
            <person name="Dromer F."/>
            <person name="Young S."/>
            <person name="Zeng Q."/>
            <person name="Chapman S."/>
            <person name="Gujja S."/>
            <person name="Saif S."/>
            <person name="Birren B."/>
        </authorList>
    </citation>
    <scope>NUCLEOTIDE SEQUENCE [LARGE SCALE GENOMIC DNA]</scope>
    <source>
        <strain evidence="6 7">CBS 6039</strain>
    </source>
</reference>
<evidence type="ECO:0008006" key="8">
    <source>
        <dbReference type="Google" id="ProtNLM"/>
    </source>
</evidence>
<dbReference type="EMBL" id="AWGJ01000006">
    <property type="protein sequence ID" value="ODN78433.1"/>
    <property type="molecule type" value="Genomic_DNA"/>
</dbReference>
<evidence type="ECO:0000256" key="3">
    <source>
        <dbReference type="ARBA" id="ARBA00022723"/>
    </source>
</evidence>
<dbReference type="GeneID" id="30155380"/>
<dbReference type="GO" id="GO:0005829">
    <property type="term" value="C:cytosol"/>
    <property type="evidence" value="ECO:0007669"/>
    <property type="project" value="TreeGrafter"/>
</dbReference>
<name>A0A1E3HPY4_9TREE</name>
<organism evidence="6 7">
    <name type="scientific">Cryptococcus amylolentus CBS 6039</name>
    <dbReference type="NCBI Taxonomy" id="1295533"/>
    <lineage>
        <taxon>Eukaryota</taxon>
        <taxon>Fungi</taxon>
        <taxon>Dikarya</taxon>
        <taxon>Basidiomycota</taxon>
        <taxon>Agaricomycotina</taxon>
        <taxon>Tremellomycetes</taxon>
        <taxon>Tremellales</taxon>
        <taxon>Cryptococcaceae</taxon>
        <taxon>Cryptococcus</taxon>
    </lineage>
</organism>
<keyword evidence="2" id="KW-0540">Nuclease</keyword>
<keyword evidence="3 5" id="KW-0479">Metal-binding</keyword>
<protein>
    <recommendedName>
        <fullName evidence="8">TatD family hydrolase</fullName>
    </recommendedName>
</protein>
<dbReference type="CDD" id="cd01310">
    <property type="entry name" value="TatD_DNAse"/>
    <property type="match status" value="1"/>
</dbReference>
<evidence type="ECO:0000256" key="5">
    <source>
        <dbReference type="PIRSR" id="PIRSR005902-1"/>
    </source>
</evidence>
<dbReference type="OrthoDB" id="6079689at2759"/>
<dbReference type="RefSeq" id="XP_018993479.1">
    <property type="nucleotide sequence ID" value="XM_019138043.1"/>
</dbReference>
<dbReference type="GO" id="GO:0008296">
    <property type="term" value="F:3'-5'-DNA exonuclease activity"/>
    <property type="evidence" value="ECO:0007669"/>
    <property type="project" value="TreeGrafter"/>
</dbReference>
<keyword evidence="4" id="KW-0378">Hydrolase</keyword>
<evidence type="ECO:0000313" key="6">
    <source>
        <dbReference type="EMBL" id="ODN78433.1"/>
    </source>
</evidence>
<evidence type="ECO:0000256" key="4">
    <source>
        <dbReference type="ARBA" id="ARBA00022801"/>
    </source>
</evidence>
<dbReference type="Proteomes" id="UP000094065">
    <property type="component" value="Unassembled WGS sequence"/>
</dbReference>
<dbReference type="Gene3D" id="3.20.20.140">
    <property type="entry name" value="Metal-dependent hydrolases"/>
    <property type="match status" value="1"/>
</dbReference>
<proteinExistence type="inferred from homology"/>
<feature type="binding site" evidence="5">
    <location>
        <position position="115"/>
    </location>
    <ligand>
        <name>a divalent metal cation</name>
        <dbReference type="ChEBI" id="CHEBI:60240"/>
        <label>1</label>
    </ligand>
</feature>
<dbReference type="GO" id="GO:0046872">
    <property type="term" value="F:metal ion binding"/>
    <property type="evidence" value="ECO:0007669"/>
    <property type="project" value="UniProtKB-KW"/>
</dbReference>
<dbReference type="InterPro" id="IPR050891">
    <property type="entry name" value="TatD-type_Hydrolase"/>
</dbReference>
<evidence type="ECO:0000313" key="7">
    <source>
        <dbReference type="Proteomes" id="UP000094065"/>
    </source>
</evidence>
<keyword evidence="7" id="KW-1185">Reference proteome</keyword>
<dbReference type="AlphaFoldDB" id="A0A1E3HPY4"/>
<dbReference type="InterPro" id="IPR032466">
    <property type="entry name" value="Metal_Hydrolase"/>
</dbReference>
<evidence type="ECO:0000256" key="1">
    <source>
        <dbReference type="ARBA" id="ARBA00009275"/>
    </source>
</evidence>
<evidence type="ECO:0000256" key="2">
    <source>
        <dbReference type="ARBA" id="ARBA00022722"/>
    </source>
</evidence>
<dbReference type="PANTHER" id="PTHR10060">
    <property type="entry name" value="TATD FAMILY DEOXYRIBONUCLEASE"/>
    <property type="match status" value="1"/>
</dbReference>
<sequence>MRFADIAVNLTDPMFKGNYHGRQKHAPDVDGVVQRAREKGVEKILITGTSLQETRDALVLAKQYDLQCTAGVHPTSTSEMAKHVSGPKGYIKELCDVIDQDLGEGGSNRIISIGEIGLGKTTGIETSKGANRPDYDRLHHSPRETQLAHLAELLLLSKRYRLPLFLHCRTSESQVDLIRILKEIEWSTEWGGAVVHSFTGSAEEAKEFVEMGLYIGINGCSLKTPESLEMVKTTPISHILLETDAPWCGCTSKSAGFPFLPPADSPLNIQKVGRPDRQKDGLGVKGRMEPAELGVIAHIVAQVKGLDVEELAEQVWDNTMRLFYPNEVQK</sequence>
<dbReference type="SUPFAM" id="SSF51556">
    <property type="entry name" value="Metallo-dependent hydrolases"/>
    <property type="match status" value="1"/>
</dbReference>
<dbReference type="PANTHER" id="PTHR10060:SF15">
    <property type="entry name" value="DEOXYRIBONUCLEASE TATDN1"/>
    <property type="match status" value="1"/>
</dbReference>
<gene>
    <name evidence="6" type="ORF">L202_04071</name>
</gene>
<dbReference type="STRING" id="1295533.A0A1E3HPY4"/>